<protein>
    <recommendedName>
        <fullName evidence="10">ML-like domain-containing protein</fullName>
    </recommendedName>
</protein>
<reference evidence="11" key="1">
    <citation type="submission" date="2021-01" db="EMBL/GenBank/DDBJ databases">
        <authorList>
            <person name="Kaushik A."/>
        </authorList>
    </citation>
    <scope>NUCLEOTIDE SEQUENCE</scope>
    <source>
        <strain evidence="11">AG4-R118</strain>
    </source>
</reference>
<comment type="similarity">
    <text evidence="2">Belongs to the transient receptor potential (TRP) ion channel family.</text>
</comment>
<evidence type="ECO:0000256" key="3">
    <source>
        <dbReference type="ARBA" id="ARBA00022692"/>
    </source>
</evidence>
<evidence type="ECO:0000313" key="12">
    <source>
        <dbReference type="Proteomes" id="UP000663888"/>
    </source>
</evidence>
<dbReference type="InterPro" id="IPR010308">
    <property type="entry name" value="TRP_C"/>
</dbReference>
<evidence type="ECO:0000256" key="4">
    <source>
        <dbReference type="ARBA" id="ARBA00022729"/>
    </source>
</evidence>
<dbReference type="AlphaFoldDB" id="A0A8H3CTD7"/>
<evidence type="ECO:0000256" key="8">
    <source>
        <dbReference type="SAM" id="Phobius"/>
    </source>
</evidence>
<dbReference type="Pfam" id="PF14558">
    <property type="entry name" value="TRP_N"/>
    <property type="match status" value="1"/>
</dbReference>
<evidence type="ECO:0000256" key="7">
    <source>
        <dbReference type="SAM" id="MobiDB-lite"/>
    </source>
</evidence>
<accession>A0A8H3CTD7</accession>
<feature type="domain" description="ML-like" evidence="10">
    <location>
        <begin position="26"/>
        <end position="165"/>
    </location>
</feature>
<evidence type="ECO:0000256" key="2">
    <source>
        <dbReference type="ARBA" id="ARBA00010642"/>
    </source>
</evidence>
<dbReference type="SMART" id="SM01320">
    <property type="entry name" value="TRP_N"/>
    <property type="match status" value="1"/>
</dbReference>
<feature type="transmembrane region" description="Helical" evidence="8">
    <location>
        <begin position="367"/>
        <end position="387"/>
    </location>
</feature>
<dbReference type="InterPro" id="IPR040241">
    <property type="entry name" value="TRP_Flc/Pkd2-like"/>
</dbReference>
<evidence type="ECO:0000256" key="9">
    <source>
        <dbReference type="SAM" id="SignalP"/>
    </source>
</evidence>
<dbReference type="GO" id="GO:0055085">
    <property type="term" value="P:transmembrane transport"/>
    <property type="evidence" value="ECO:0007669"/>
    <property type="project" value="TreeGrafter"/>
</dbReference>
<comment type="subcellular location">
    <subcellularLocation>
        <location evidence="1">Membrane</location>
        <topology evidence="1">Multi-pass membrane protein</topology>
    </subcellularLocation>
</comment>
<dbReference type="GO" id="GO:0009272">
    <property type="term" value="P:fungal-type cell wall biogenesis"/>
    <property type="evidence" value="ECO:0007669"/>
    <property type="project" value="TreeGrafter"/>
</dbReference>
<feature type="transmembrane region" description="Helical" evidence="8">
    <location>
        <begin position="599"/>
        <end position="622"/>
    </location>
</feature>
<keyword evidence="4 9" id="KW-0732">Signal</keyword>
<feature type="chain" id="PRO_5034168259" description="ML-like domain-containing protein" evidence="9">
    <location>
        <begin position="24"/>
        <end position="703"/>
    </location>
</feature>
<organism evidence="11 12">
    <name type="scientific">Rhizoctonia solani</name>
    <dbReference type="NCBI Taxonomy" id="456999"/>
    <lineage>
        <taxon>Eukaryota</taxon>
        <taxon>Fungi</taxon>
        <taxon>Dikarya</taxon>
        <taxon>Basidiomycota</taxon>
        <taxon>Agaricomycotina</taxon>
        <taxon>Agaricomycetes</taxon>
        <taxon>Cantharellales</taxon>
        <taxon>Ceratobasidiaceae</taxon>
        <taxon>Rhizoctonia</taxon>
    </lineage>
</organism>
<evidence type="ECO:0000256" key="5">
    <source>
        <dbReference type="ARBA" id="ARBA00022989"/>
    </source>
</evidence>
<dbReference type="Pfam" id="PF06011">
    <property type="entry name" value="TRP"/>
    <property type="match status" value="1"/>
</dbReference>
<keyword evidence="3 8" id="KW-0812">Transmembrane</keyword>
<evidence type="ECO:0000256" key="1">
    <source>
        <dbReference type="ARBA" id="ARBA00004141"/>
    </source>
</evidence>
<feature type="transmembrane region" description="Helical" evidence="8">
    <location>
        <begin position="488"/>
        <end position="509"/>
    </location>
</feature>
<dbReference type="InterPro" id="IPR032800">
    <property type="entry name" value="TRP_N"/>
</dbReference>
<keyword evidence="5 8" id="KW-1133">Transmembrane helix</keyword>
<evidence type="ECO:0000256" key="6">
    <source>
        <dbReference type="ARBA" id="ARBA00023136"/>
    </source>
</evidence>
<sequence length="703" mass="76610">MSTMTRLRWLFVAGLLGAGSASARHDVLFTSAVTYCAPPENVLVQELDIRYYKENASVVFDVTASSLRSDLRVALALNLTVYGMQPVSLDLNLCDLASAVCPLPLYNFSGQGTLPIPSSFSSKIPTIGYSVPDLEAYAQLELLRVDTGEVAACVSATLSNGWSMKQPGATWSAVAVVLFSIVISALWSLSKAKWSGIEAGNWAEKELWRVVDVISFVQMIGISALLNLNYPSAYRAFAENFPWVLLLTGPIPSQSAIDHLRQRTGGRLGDDALPTDEYVNRRLSPYNQNVALGVVEPVVQSVNLGNDYWYSFSSMNATGLGAASNSLEKRVFINPATVTEADALPGGVPVYVNGAGVATANAFLGVFFEWLVIGAIVLGICVAYQLWKQTVGKRERFTAKGQLSSEAMASRISRVLYGMFLRLALVLLLPVTVFAMYQWTLRDSWLATLLSVICLLTTWAGLGWTWFKLSLASRPLDDTRRFAALRPSLPMVVLLTVPVFIISLFVAFASRSGTAQVAGILVVEILSLAAAIFIRWQARRRERDLLLNATPESPTPSLPVALIPPPTRLGITLRWFRLVAMGLMIPFLQHLGVKPIPRTVIGIVTAAVWGIGVVIIFAYLVWSTVQLFRRKRVNSSLLDEASTDRIAEKEAKSPASAIVQPLSPTQPDRTNSDHSLYYDTHTGGTPAPGRGGSGDYFTQRPSQ</sequence>
<comment type="caution">
    <text evidence="11">The sequence shown here is derived from an EMBL/GenBank/DDBJ whole genome shotgun (WGS) entry which is preliminary data.</text>
</comment>
<feature type="transmembrane region" description="Helical" evidence="8">
    <location>
        <begin position="445"/>
        <end position="467"/>
    </location>
</feature>
<gene>
    <name evidence="11" type="ORF">RDB_LOCUS143803</name>
</gene>
<evidence type="ECO:0000259" key="10">
    <source>
        <dbReference type="SMART" id="SM01320"/>
    </source>
</evidence>
<keyword evidence="6 8" id="KW-0472">Membrane</keyword>
<proteinExistence type="inferred from homology"/>
<evidence type="ECO:0000313" key="11">
    <source>
        <dbReference type="EMBL" id="CAE6493419.1"/>
    </source>
</evidence>
<feature type="transmembrane region" description="Helical" evidence="8">
    <location>
        <begin position="415"/>
        <end position="439"/>
    </location>
</feature>
<feature type="transmembrane region" description="Helical" evidence="8">
    <location>
        <begin position="575"/>
        <end position="593"/>
    </location>
</feature>
<feature type="transmembrane region" description="Helical" evidence="8">
    <location>
        <begin position="515"/>
        <end position="534"/>
    </location>
</feature>
<name>A0A8H3CTD7_9AGAM</name>
<feature type="region of interest" description="Disordered" evidence="7">
    <location>
        <begin position="648"/>
        <end position="703"/>
    </location>
</feature>
<dbReference type="EMBL" id="CAJMWX010001517">
    <property type="protein sequence ID" value="CAE6493419.1"/>
    <property type="molecule type" value="Genomic_DNA"/>
</dbReference>
<dbReference type="Proteomes" id="UP000663888">
    <property type="component" value="Unassembled WGS sequence"/>
</dbReference>
<dbReference type="GO" id="GO:0016020">
    <property type="term" value="C:membrane"/>
    <property type="evidence" value="ECO:0007669"/>
    <property type="project" value="UniProtKB-SubCell"/>
</dbReference>
<dbReference type="PANTHER" id="PTHR31145:SF2">
    <property type="entry name" value="FLAVIN CARRIER PROTEIN 2"/>
    <property type="match status" value="1"/>
</dbReference>
<dbReference type="PANTHER" id="PTHR31145">
    <property type="entry name" value="INTEGRAL MEMBRANE PROTEIN (AFU_ORTHOLOGUE AFUA_7G01610)"/>
    <property type="match status" value="1"/>
</dbReference>
<feature type="signal peptide" evidence="9">
    <location>
        <begin position="1"/>
        <end position="23"/>
    </location>
</feature>